<dbReference type="EMBL" id="LUUH01000065">
    <property type="protein sequence ID" value="OAI01927.1"/>
    <property type="molecule type" value="Genomic_DNA"/>
</dbReference>
<gene>
    <name evidence="1" type="ORF">A1353_17425</name>
</gene>
<name>A0A177M871_METMH</name>
<comment type="caution">
    <text evidence="1">The sequence shown here is derived from an EMBL/GenBank/DDBJ whole genome shotgun (WGS) entry which is preliminary data.</text>
</comment>
<organism evidence="1 2">
    <name type="scientific">Methylomonas methanica</name>
    <dbReference type="NCBI Taxonomy" id="421"/>
    <lineage>
        <taxon>Bacteria</taxon>
        <taxon>Pseudomonadati</taxon>
        <taxon>Pseudomonadota</taxon>
        <taxon>Gammaproteobacteria</taxon>
        <taxon>Methylococcales</taxon>
        <taxon>Methylococcaceae</taxon>
        <taxon>Methylomonas</taxon>
    </lineage>
</organism>
<reference evidence="1 2" key="1">
    <citation type="submission" date="2016-03" db="EMBL/GenBank/DDBJ databases">
        <authorList>
            <person name="Ploux O."/>
        </authorList>
    </citation>
    <scope>NUCLEOTIDE SEQUENCE [LARGE SCALE GENOMIC DNA]</scope>
    <source>
        <strain evidence="1 2">R-45371</strain>
    </source>
</reference>
<evidence type="ECO:0000313" key="2">
    <source>
        <dbReference type="Proteomes" id="UP000077763"/>
    </source>
</evidence>
<protein>
    <submittedName>
        <fullName evidence="1">Uncharacterized protein</fullName>
    </submittedName>
</protein>
<dbReference type="RefSeq" id="WP_064037398.1">
    <property type="nucleotide sequence ID" value="NZ_LUUH01000065.1"/>
</dbReference>
<dbReference type="AlphaFoldDB" id="A0A177M871"/>
<evidence type="ECO:0000313" key="1">
    <source>
        <dbReference type="EMBL" id="OAI01927.1"/>
    </source>
</evidence>
<sequence>MPQYFSRLFAGPSLDERPQETDFWHDRELSLFSCPNDDAGQALTAIVFKISRNPKDLLTHLRRIYFCYDRRLSEQLYAALLDLVIVLDGKGNSISRRMIQASQSRLHGPQYQDLLKIKGPEPVGNRYSLFSKGILGTRELVMSRQHTETQHDFLALANDFIEYSQLEQAMDVLETGINLHHDRPDLQLALLELYKSTKNRERFQINRQRFSDSGIVLDSEWLELANYFEGQTS</sequence>
<proteinExistence type="predicted"/>
<dbReference type="Proteomes" id="UP000077763">
    <property type="component" value="Unassembled WGS sequence"/>
</dbReference>
<accession>A0A177M871</accession>